<dbReference type="AlphaFoldDB" id="A0A1F5XI23"/>
<dbReference type="EMBL" id="MFIF01000005">
    <property type="protein sequence ID" value="OGF87456.1"/>
    <property type="molecule type" value="Genomic_DNA"/>
</dbReference>
<reference evidence="2 3" key="1">
    <citation type="journal article" date="2016" name="Nat. Commun.">
        <title>Thousands of microbial genomes shed light on interconnected biogeochemical processes in an aquifer system.</title>
        <authorList>
            <person name="Anantharaman K."/>
            <person name="Brown C.T."/>
            <person name="Hug L.A."/>
            <person name="Sharon I."/>
            <person name="Castelle C.J."/>
            <person name="Probst A.J."/>
            <person name="Thomas B.C."/>
            <person name="Singh A."/>
            <person name="Wilkins M.J."/>
            <person name="Karaoz U."/>
            <person name="Brodie E.L."/>
            <person name="Williams K.H."/>
            <person name="Hubbard S.S."/>
            <person name="Banfield J.F."/>
        </authorList>
    </citation>
    <scope>NUCLEOTIDE SEQUENCE [LARGE SCALE GENOMIC DNA]</scope>
</reference>
<evidence type="ECO:0000313" key="2">
    <source>
        <dbReference type="EMBL" id="OGF87456.1"/>
    </source>
</evidence>
<name>A0A1F5XI23_9BACT</name>
<protein>
    <recommendedName>
        <fullName evidence="1">NYN domain-containing protein</fullName>
    </recommendedName>
</protein>
<dbReference type="GO" id="GO:0004540">
    <property type="term" value="F:RNA nuclease activity"/>
    <property type="evidence" value="ECO:0007669"/>
    <property type="project" value="InterPro"/>
</dbReference>
<dbReference type="PANTHER" id="PTHR35458">
    <property type="entry name" value="SLR0755 PROTEIN"/>
    <property type="match status" value="1"/>
</dbReference>
<dbReference type="InterPro" id="IPR021139">
    <property type="entry name" value="NYN"/>
</dbReference>
<accession>A0A1F5XI23</accession>
<comment type="caution">
    <text evidence="2">The sequence shown here is derived from an EMBL/GenBank/DDBJ whole genome shotgun (WGS) entry which is preliminary data.</text>
</comment>
<dbReference type="InterPro" id="IPR047140">
    <property type="entry name" value="LabA"/>
</dbReference>
<dbReference type="Gene3D" id="3.40.50.1010">
    <property type="entry name" value="5'-nuclease"/>
    <property type="match status" value="1"/>
</dbReference>
<organism evidence="2 3">
    <name type="scientific">Candidatus Giovannonibacteria bacterium RIFCSPLOWO2_01_FULL_46_32</name>
    <dbReference type="NCBI Taxonomy" id="1798353"/>
    <lineage>
        <taxon>Bacteria</taxon>
        <taxon>Candidatus Giovannoniibacteriota</taxon>
    </lineage>
</organism>
<feature type="domain" description="NYN" evidence="1">
    <location>
        <begin position="11"/>
        <end position="190"/>
    </location>
</feature>
<sequence>MWGKNTGNTNKISILIDAGNFYHLVLKKLGIQEGQFDFEKFVTFLANGRAIADKGKRFYVGTIREKIGDLKSKEAMARQTSLFAVLKKYHWEIKTSKLKVRDEEIIIDNRVEDYQKIKKLGIHKIKIQRLREKGIDVKLATDLIVGAIDNQYDTAVIVSSDSDLIPAIDWVRIRTKKKIEYIGFSIPDEHNPEHSTNPLLSLIAKADVKRILVKSDLRPFIL</sequence>
<dbReference type="Proteomes" id="UP000177346">
    <property type="component" value="Unassembled WGS sequence"/>
</dbReference>
<proteinExistence type="predicted"/>
<evidence type="ECO:0000259" key="1">
    <source>
        <dbReference type="Pfam" id="PF01936"/>
    </source>
</evidence>
<gene>
    <name evidence="2" type="ORF">A3B19_02645</name>
</gene>
<evidence type="ECO:0000313" key="3">
    <source>
        <dbReference type="Proteomes" id="UP000177346"/>
    </source>
</evidence>
<dbReference type="PANTHER" id="PTHR35458:SF8">
    <property type="entry name" value="SLR0650 PROTEIN"/>
    <property type="match status" value="1"/>
</dbReference>
<dbReference type="Pfam" id="PF01936">
    <property type="entry name" value="NYN"/>
    <property type="match status" value="1"/>
</dbReference>